<evidence type="ECO:0000259" key="6">
    <source>
        <dbReference type="PROSITE" id="PS51349"/>
    </source>
</evidence>
<comment type="similarity">
    <text evidence="3">Belongs to the FMN-dependent alpha-hydroxy acid dehydrogenase family.</text>
</comment>
<dbReference type="SUPFAM" id="SSF51395">
    <property type="entry name" value="FMN-linked oxidoreductases"/>
    <property type="match status" value="1"/>
</dbReference>
<dbReference type="GO" id="GO:0005737">
    <property type="term" value="C:cytoplasm"/>
    <property type="evidence" value="ECO:0007669"/>
    <property type="project" value="UniProtKB-ARBA"/>
</dbReference>
<feature type="binding site" evidence="5">
    <location>
        <position position="157"/>
    </location>
    <ligand>
        <name>FMN</name>
        <dbReference type="ChEBI" id="CHEBI:58210"/>
    </ligand>
</feature>
<dbReference type="InterPro" id="IPR012133">
    <property type="entry name" value="Alpha-hydoxy_acid_DH_FMN"/>
</dbReference>
<evidence type="ECO:0000256" key="5">
    <source>
        <dbReference type="PIRSR" id="PIRSR000138-2"/>
    </source>
</evidence>
<dbReference type="InterPro" id="IPR000262">
    <property type="entry name" value="FMN-dep_DH"/>
</dbReference>
<dbReference type="InterPro" id="IPR013785">
    <property type="entry name" value="Aldolase_TIM"/>
</dbReference>
<keyword evidence="8" id="KW-1185">Reference proteome</keyword>
<feature type="binding site" evidence="5">
    <location>
        <begin position="288"/>
        <end position="292"/>
    </location>
    <ligand>
        <name>FMN</name>
        <dbReference type="ChEBI" id="CHEBI:58210"/>
    </ligand>
</feature>
<gene>
    <name evidence="7" type="ORF">AsFPU1_0300</name>
</gene>
<dbReference type="GO" id="GO:0010181">
    <property type="term" value="F:FMN binding"/>
    <property type="evidence" value="ECO:0007669"/>
    <property type="project" value="InterPro"/>
</dbReference>
<evidence type="ECO:0000256" key="1">
    <source>
        <dbReference type="ARBA" id="ARBA00001917"/>
    </source>
</evidence>
<dbReference type="FunFam" id="3.20.20.70:FF:000056">
    <property type="entry name" value="hydroxyacid oxidase 2"/>
    <property type="match status" value="1"/>
</dbReference>
<dbReference type="OrthoDB" id="9770452at2"/>
<name>A0A401ICJ9_APHSA</name>
<feature type="binding site" evidence="5">
    <location>
        <begin position="311"/>
        <end position="312"/>
    </location>
    <ligand>
        <name>FMN</name>
        <dbReference type="ChEBI" id="CHEBI:58210"/>
    </ligand>
</feature>
<keyword evidence="5" id="KW-0285">Flavoprotein</keyword>
<dbReference type="RefSeq" id="WP_125061025.1">
    <property type="nucleotide sequence ID" value="NZ_BDQK01000001.1"/>
</dbReference>
<dbReference type="GO" id="GO:0001561">
    <property type="term" value="P:fatty acid alpha-oxidation"/>
    <property type="evidence" value="ECO:0007669"/>
    <property type="project" value="TreeGrafter"/>
</dbReference>
<sequence>MTKPINLFEYESLAKEQLSSMAWDYYRSGAMDEITLHKNRTTFEQYQLYPRMLVDVSHIDLNTSILGQNLSIPIGVAPMAFQCLAHPEGEIATAKVTSNLKTLLILSTLSTTSLEEVATCQSHNLRWFQLYIHRDKGLTKALVERAELAGYTALCVTVDAPVMGRREADIRNQFSLPSPLKLANLVTMTDLTIPQTIGESGLFAYFQQQIDPSITWKDIEWLQSITKLPIVLKGILRGDDAILALKHGVKAIIVSNHGGRQLDGAISSLDALPRIITAIDNKIDVIMDGGIRRGTDIFKALALGAKMVLVGRPILWGLAVDGETGVAHILQLLRDELALAMALSGCPSLAEINESFLISPKS</sequence>
<dbReference type="Gene3D" id="3.20.20.70">
    <property type="entry name" value="Aldolase class I"/>
    <property type="match status" value="1"/>
</dbReference>
<dbReference type="PANTHER" id="PTHR10578:SF149">
    <property type="entry name" value="2-HYDROXYACID OXIDASE 2"/>
    <property type="match status" value="1"/>
</dbReference>
<evidence type="ECO:0000256" key="3">
    <source>
        <dbReference type="ARBA" id="ARBA00024042"/>
    </source>
</evidence>
<dbReference type="PANTHER" id="PTHR10578">
    <property type="entry name" value="S -2-HYDROXY-ACID OXIDASE-RELATED"/>
    <property type="match status" value="1"/>
</dbReference>
<keyword evidence="5" id="KW-0288">FMN</keyword>
<dbReference type="InterPro" id="IPR008259">
    <property type="entry name" value="FMN_hydac_DH_AS"/>
</dbReference>
<feature type="binding site" evidence="5">
    <location>
        <position position="255"/>
    </location>
    <ligand>
        <name>FMN</name>
        <dbReference type="ChEBI" id="CHEBI:58210"/>
    </ligand>
</feature>
<feature type="binding site" evidence="5">
    <location>
        <position position="107"/>
    </location>
    <ligand>
        <name>FMN</name>
        <dbReference type="ChEBI" id="CHEBI:58210"/>
    </ligand>
</feature>
<feature type="binding site" evidence="5">
    <location>
        <position position="257"/>
    </location>
    <ligand>
        <name>glyoxylate</name>
        <dbReference type="ChEBI" id="CHEBI:36655"/>
    </ligand>
</feature>
<evidence type="ECO:0000256" key="2">
    <source>
        <dbReference type="ARBA" id="ARBA00023002"/>
    </source>
</evidence>
<dbReference type="PROSITE" id="PS51349">
    <property type="entry name" value="FMN_HYDROXY_ACID_DH_2"/>
    <property type="match status" value="1"/>
</dbReference>
<feature type="binding site" evidence="5">
    <location>
        <position position="131"/>
    </location>
    <ligand>
        <name>glyoxylate</name>
        <dbReference type="ChEBI" id="CHEBI:36655"/>
    </ligand>
</feature>
<dbReference type="CDD" id="cd02809">
    <property type="entry name" value="alpha_hydroxyacid_oxid_FMN"/>
    <property type="match status" value="1"/>
</dbReference>
<dbReference type="PROSITE" id="PS00557">
    <property type="entry name" value="FMN_HYDROXY_ACID_DH_1"/>
    <property type="match status" value="1"/>
</dbReference>
<feature type="binding site" evidence="5">
    <location>
        <begin position="78"/>
        <end position="80"/>
    </location>
    <ligand>
        <name>FMN</name>
        <dbReference type="ChEBI" id="CHEBI:58210"/>
    </ligand>
</feature>
<evidence type="ECO:0000313" key="8">
    <source>
        <dbReference type="Proteomes" id="UP000287247"/>
    </source>
</evidence>
<evidence type="ECO:0000256" key="4">
    <source>
        <dbReference type="PIRSR" id="PIRSR000138-1"/>
    </source>
</evidence>
<organism evidence="7 8">
    <name type="scientific">Aphanothece sacrum FPU1</name>
    <dbReference type="NCBI Taxonomy" id="1920663"/>
    <lineage>
        <taxon>Bacteria</taxon>
        <taxon>Bacillati</taxon>
        <taxon>Cyanobacteriota</taxon>
        <taxon>Cyanophyceae</taxon>
        <taxon>Oscillatoriophycideae</taxon>
        <taxon>Chroococcales</taxon>
        <taxon>Aphanothecaceae</taxon>
        <taxon>Aphanothece</taxon>
    </lineage>
</organism>
<dbReference type="EMBL" id="BDQK01000001">
    <property type="protein sequence ID" value="GBF78909.1"/>
    <property type="molecule type" value="Genomic_DNA"/>
</dbReference>
<feature type="binding site" evidence="5">
    <location>
        <position position="129"/>
    </location>
    <ligand>
        <name>FMN</name>
        <dbReference type="ChEBI" id="CHEBI:58210"/>
    </ligand>
</feature>
<dbReference type="GO" id="GO:0003973">
    <property type="term" value="F:(S)-2-hydroxy-acid oxidase activity"/>
    <property type="evidence" value="ECO:0007669"/>
    <property type="project" value="TreeGrafter"/>
</dbReference>
<reference evidence="8" key="1">
    <citation type="submission" date="2017-05" db="EMBL/GenBank/DDBJ databases">
        <title>Physiological properties and genetic analysis related to exopolysaccharide production of fresh-water unicellular cyanobacterium Aphanothece sacrum, Suizenji Nori, that has been cultured as a food source in Japan.</title>
        <authorList>
            <person name="Kanesaki Y."/>
            <person name="Yoshikawa S."/>
            <person name="Ohki K."/>
        </authorList>
    </citation>
    <scope>NUCLEOTIDE SEQUENCE [LARGE SCALE GENOMIC DNA]</scope>
    <source>
        <strain evidence="8">FPU1</strain>
    </source>
</reference>
<dbReference type="Proteomes" id="UP000287247">
    <property type="component" value="Unassembled WGS sequence"/>
</dbReference>
<feature type="domain" description="FMN hydroxy acid dehydrogenase" evidence="6">
    <location>
        <begin position="1"/>
        <end position="362"/>
    </location>
</feature>
<dbReference type="PIRSF" id="PIRSF000138">
    <property type="entry name" value="Al-hdrx_acd_dh"/>
    <property type="match status" value="1"/>
</dbReference>
<feature type="binding site" evidence="5">
    <location>
        <position position="233"/>
    </location>
    <ligand>
        <name>FMN</name>
        <dbReference type="ChEBI" id="CHEBI:58210"/>
    </ligand>
</feature>
<feature type="binding site" evidence="5">
    <location>
        <position position="166"/>
    </location>
    <ligand>
        <name>glyoxylate</name>
        <dbReference type="ChEBI" id="CHEBI:36655"/>
    </ligand>
</feature>
<accession>A0A401ICJ9</accession>
<dbReference type="InterPro" id="IPR037396">
    <property type="entry name" value="FMN_HAD"/>
</dbReference>
<comment type="cofactor">
    <cofactor evidence="1">
        <name>FMN</name>
        <dbReference type="ChEBI" id="CHEBI:58210"/>
    </cofactor>
</comment>
<protein>
    <recommendedName>
        <fullName evidence="6">FMN hydroxy acid dehydrogenase domain-containing protein</fullName>
    </recommendedName>
</protein>
<feature type="active site" description="Proton acceptor" evidence="4">
    <location>
        <position position="257"/>
    </location>
</feature>
<evidence type="ECO:0000313" key="7">
    <source>
        <dbReference type="EMBL" id="GBF78909.1"/>
    </source>
</evidence>
<proteinExistence type="inferred from homology"/>
<dbReference type="AlphaFoldDB" id="A0A401ICJ9"/>
<dbReference type="Pfam" id="PF01070">
    <property type="entry name" value="FMN_dh"/>
    <property type="match status" value="1"/>
</dbReference>
<feature type="binding site" evidence="5">
    <location>
        <position position="260"/>
    </location>
    <ligand>
        <name>glyoxylate</name>
        <dbReference type="ChEBI" id="CHEBI:36655"/>
    </ligand>
</feature>
<keyword evidence="2" id="KW-0560">Oxidoreductase</keyword>
<feature type="binding site" evidence="5">
    <location>
        <position position="25"/>
    </location>
    <ligand>
        <name>glyoxylate</name>
        <dbReference type="ChEBI" id="CHEBI:36655"/>
    </ligand>
</feature>
<comment type="caution">
    <text evidence="7">The sequence shown here is derived from an EMBL/GenBank/DDBJ whole genome shotgun (WGS) entry which is preliminary data.</text>
</comment>